<name>A0A2M6XV58_9BACT</name>
<keyword evidence="1" id="KW-0472">Membrane</keyword>
<evidence type="ECO:0000313" key="2">
    <source>
        <dbReference type="EMBL" id="PIU16537.1"/>
    </source>
</evidence>
<proteinExistence type="predicted"/>
<accession>A0A2M6XV58</accession>
<evidence type="ECO:0000256" key="1">
    <source>
        <dbReference type="SAM" id="Phobius"/>
    </source>
</evidence>
<dbReference type="Proteomes" id="UP000229784">
    <property type="component" value="Unassembled WGS sequence"/>
</dbReference>
<dbReference type="EMBL" id="PEXQ01000009">
    <property type="protein sequence ID" value="PIU16537.1"/>
    <property type="molecule type" value="Genomic_DNA"/>
</dbReference>
<comment type="caution">
    <text evidence="2">The sequence shown here is derived from an EMBL/GenBank/DDBJ whole genome shotgun (WGS) entry which is preliminary data.</text>
</comment>
<evidence type="ECO:0008006" key="4">
    <source>
        <dbReference type="Google" id="ProtNLM"/>
    </source>
</evidence>
<keyword evidence="1" id="KW-0812">Transmembrane</keyword>
<keyword evidence="1" id="KW-1133">Transmembrane helix</keyword>
<feature type="transmembrane region" description="Helical" evidence="1">
    <location>
        <begin position="105"/>
        <end position="132"/>
    </location>
</feature>
<protein>
    <recommendedName>
        <fullName evidence="4">ECF transporter S component</fullName>
    </recommendedName>
</protein>
<reference evidence="3" key="1">
    <citation type="submission" date="2017-09" db="EMBL/GenBank/DDBJ databases">
        <title>Depth-based differentiation of microbial function through sediment-hosted aquifers and enrichment of novel symbionts in the deep terrestrial subsurface.</title>
        <authorList>
            <person name="Probst A.J."/>
            <person name="Ladd B."/>
            <person name="Jarett J.K."/>
            <person name="Geller-Mcgrath D.E."/>
            <person name="Sieber C.M.K."/>
            <person name="Emerson J.B."/>
            <person name="Anantharaman K."/>
            <person name="Thomas B.C."/>
            <person name="Malmstrom R."/>
            <person name="Stieglmeier M."/>
            <person name="Klingl A."/>
            <person name="Woyke T."/>
            <person name="Ryan C.M."/>
            <person name="Banfield J.F."/>
        </authorList>
    </citation>
    <scope>NUCLEOTIDE SEQUENCE [LARGE SCALE GENOMIC DNA]</scope>
</reference>
<feature type="transmembrane region" description="Helical" evidence="1">
    <location>
        <begin position="46"/>
        <end position="67"/>
    </location>
</feature>
<gene>
    <name evidence="2" type="ORF">COT20_00320</name>
</gene>
<evidence type="ECO:0000313" key="3">
    <source>
        <dbReference type="Proteomes" id="UP000229784"/>
    </source>
</evidence>
<sequence>MSNIKVFMLNRKILFLIIFVVLGLATFQIPVSRIIGSKQSFTLFEFIVPLGGAFLGPLWGALSALIVRLAAVIISRQSLDLLTIIRFLPMVLAAVYFGTKTRKMAFIFPLCIVLFLAHPIGRQAWLYPMLWLIPLVATLGKQRLFLNGLGATFTSHAIGSVIFLYTFGLSPEVWLSLIPTVLLERGFFALGIWLSYLVINMILDKASQFKGIGILRPLVNKECLVSLKFFKFFA</sequence>
<feature type="transmembrane region" description="Helical" evidence="1">
    <location>
        <begin position="79"/>
        <end position="99"/>
    </location>
</feature>
<feature type="transmembrane region" description="Helical" evidence="1">
    <location>
        <begin position="144"/>
        <end position="166"/>
    </location>
</feature>
<organism evidence="2 3">
    <name type="scientific">bacterium (Candidatus Gribaldobacteria) CG08_land_8_20_14_0_20_39_15</name>
    <dbReference type="NCBI Taxonomy" id="2014273"/>
    <lineage>
        <taxon>Bacteria</taxon>
        <taxon>Candidatus Gribaldobacteria</taxon>
    </lineage>
</organism>
<feature type="transmembrane region" description="Helical" evidence="1">
    <location>
        <begin position="186"/>
        <end position="203"/>
    </location>
</feature>
<dbReference type="AlphaFoldDB" id="A0A2M6XV58"/>